<dbReference type="InterPro" id="IPR013780">
    <property type="entry name" value="Glyco_hydro_b"/>
</dbReference>
<keyword evidence="3" id="KW-0326">Glycosidase</keyword>
<dbReference type="Gene3D" id="3.20.20.80">
    <property type="entry name" value="Glycosidases"/>
    <property type="match status" value="1"/>
</dbReference>
<dbReference type="GO" id="GO:0016798">
    <property type="term" value="F:hydrolase activity, acting on glycosyl bonds"/>
    <property type="evidence" value="ECO:0007669"/>
    <property type="project" value="UniProtKB-KW"/>
</dbReference>
<evidence type="ECO:0000313" key="3">
    <source>
        <dbReference type="EMBL" id="PVX51774.1"/>
    </source>
</evidence>
<gene>
    <name evidence="3" type="ORF">C7377_0059</name>
</gene>
<keyword evidence="4" id="KW-1185">Reference proteome</keyword>
<dbReference type="Pfam" id="PF00128">
    <property type="entry name" value="Alpha-amylase"/>
    <property type="match status" value="2"/>
</dbReference>
<dbReference type="EMBL" id="QENZ01000003">
    <property type="protein sequence ID" value="PVX51774.1"/>
    <property type="molecule type" value="Genomic_DNA"/>
</dbReference>
<dbReference type="PANTHER" id="PTHR47786:SF2">
    <property type="entry name" value="GLYCOSYL HYDROLASE FAMILY 13 CATALYTIC DOMAIN-CONTAINING PROTEIN"/>
    <property type="match status" value="1"/>
</dbReference>
<dbReference type="SUPFAM" id="SSF51011">
    <property type="entry name" value="Glycosyl hydrolase domain"/>
    <property type="match status" value="1"/>
</dbReference>
<dbReference type="RefSeq" id="WP_116495350.1">
    <property type="nucleotide sequence ID" value="NZ_QENZ01000003.1"/>
</dbReference>
<dbReference type="SUPFAM" id="SSF51445">
    <property type="entry name" value="(Trans)glycosidases"/>
    <property type="match status" value="1"/>
</dbReference>
<dbReference type="OrthoDB" id="9805159at2"/>
<keyword evidence="1" id="KW-0732">Signal</keyword>
<evidence type="ECO:0000259" key="2">
    <source>
        <dbReference type="SMART" id="SM00642"/>
    </source>
</evidence>
<sequence>MKKLKLVWLLALSALFLFSACKKKQEAVIQTDTGADENYIATRSTNHVDWAKDAVIYEVNVRQYTKEGTFKAFEEHLPRLKELGVDILWLMPISPISEKNRKGEMGSYYSVQDYKKVNPEFGTEEDFKAIIEKAHELGMHVILDWVANHTGWDNPWITENPEWYTKDENGKIIPPNPDWTDVADLNYYNVEMRAAMIDALEYWVKEFNVDGYRCDVAGEVPVDFWNDARKALDEIKPVFMLAEAWEPQLSEDAFDMVYGWESHHIMNEVAKGNKTAVALHDIIVKDANRYHEDTYIMQFITNHDENSWNGTEFERMGDAVKTFATLTFTMPGMPLIYSGQEAGLDKRLAFFKKDEISWEDMKLTDFYKKLTALKHDNEALWNGNSGGKYMAISDSPKDVLAFSREKNNNKVVCLFNFSDEEQTYNGNDFKLNGIYTEYFSDEKLNFKENSSILLKPWEYKVFIKK</sequence>
<dbReference type="CDD" id="cd11313">
    <property type="entry name" value="AmyAc_arch_bac_AmyA"/>
    <property type="match status" value="1"/>
</dbReference>
<organism evidence="3 4">
    <name type="scientific">Balneicella halophila</name>
    <dbReference type="NCBI Taxonomy" id="1537566"/>
    <lineage>
        <taxon>Bacteria</taxon>
        <taxon>Pseudomonadati</taxon>
        <taxon>Bacteroidota</taxon>
        <taxon>Bacteroidia</taxon>
        <taxon>Bacteroidales</taxon>
        <taxon>Balneicellaceae</taxon>
        <taxon>Balneicella</taxon>
    </lineage>
</organism>
<dbReference type="PROSITE" id="PS51257">
    <property type="entry name" value="PROKAR_LIPOPROTEIN"/>
    <property type="match status" value="1"/>
</dbReference>
<reference evidence="3 4" key="1">
    <citation type="submission" date="2018-05" db="EMBL/GenBank/DDBJ databases">
        <title>Genomic Encyclopedia of Type Strains, Phase IV (KMG-IV): sequencing the most valuable type-strain genomes for metagenomic binning, comparative biology and taxonomic classification.</title>
        <authorList>
            <person name="Goeker M."/>
        </authorList>
    </citation>
    <scope>NUCLEOTIDE SEQUENCE [LARGE SCALE GENOMIC DNA]</scope>
    <source>
        <strain evidence="3 4">DSM 28579</strain>
    </source>
</reference>
<dbReference type="GO" id="GO:0005975">
    <property type="term" value="P:carbohydrate metabolic process"/>
    <property type="evidence" value="ECO:0007669"/>
    <property type="project" value="InterPro"/>
</dbReference>
<evidence type="ECO:0000313" key="4">
    <source>
        <dbReference type="Proteomes" id="UP000251835"/>
    </source>
</evidence>
<dbReference type="Proteomes" id="UP000251835">
    <property type="component" value="Unassembled WGS sequence"/>
</dbReference>
<evidence type="ECO:0000256" key="1">
    <source>
        <dbReference type="SAM" id="SignalP"/>
    </source>
</evidence>
<feature type="domain" description="Glycosyl hydrolase family 13 catalytic" evidence="2">
    <location>
        <begin position="58"/>
        <end position="374"/>
    </location>
</feature>
<dbReference type="Gene3D" id="2.60.40.1180">
    <property type="entry name" value="Golgi alpha-mannosidase II"/>
    <property type="match status" value="1"/>
</dbReference>
<dbReference type="InterPro" id="IPR017853">
    <property type="entry name" value="GH"/>
</dbReference>
<dbReference type="SMART" id="SM00642">
    <property type="entry name" value="Aamy"/>
    <property type="match status" value="1"/>
</dbReference>
<feature type="signal peptide" evidence="1">
    <location>
        <begin position="1"/>
        <end position="19"/>
    </location>
</feature>
<accession>A0A7L4US49</accession>
<feature type="chain" id="PRO_5029787989" evidence="1">
    <location>
        <begin position="20"/>
        <end position="465"/>
    </location>
</feature>
<dbReference type="PANTHER" id="PTHR47786">
    <property type="entry name" value="ALPHA-1,4-GLUCAN:MALTOSE-1-PHOSPHATE MALTOSYLTRANSFERASE"/>
    <property type="match status" value="1"/>
</dbReference>
<dbReference type="InterPro" id="IPR006047">
    <property type="entry name" value="GH13_cat_dom"/>
</dbReference>
<protein>
    <submittedName>
        <fullName evidence="3">Glycosidase</fullName>
    </submittedName>
</protein>
<comment type="caution">
    <text evidence="3">The sequence shown here is derived from an EMBL/GenBank/DDBJ whole genome shotgun (WGS) entry which is preliminary data.</text>
</comment>
<dbReference type="AlphaFoldDB" id="A0A7L4US49"/>
<name>A0A7L4US49_BALHA</name>
<proteinExistence type="predicted"/>
<keyword evidence="3" id="KW-0378">Hydrolase</keyword>